<dbReference type="KEGG" id="mng:MNEG_13827"/>
<protein>
    <submittedName>
        <fullName evidence="2">Uncharacterized protein</fullName>
    </submittedName>
</protein>
<feature type="non-terminal residue" evidence="2">
    <location>
        <position position="1"/>
    </location>
</feature>
<keyword evidence="3" id="KW-1185">Reference proteome</keyword>
<gene>
    <name evidence="2" type="ORF">MNEG_13827</name>
</gene>
<feature type="non-terminal residue" evidence="2">
    <location>
        <position position="152"/>
    </location>
</feature>
<reference evidence="2 3" key="1">
    <citation type="journal article" date="2013" name="BMC Genomics">
        <title>Reconstruction of the lipid metabolism for the microalga Monoraphidium neglectum from its genome sequence reveals characteristics suitable for biofuel production.</title>
        <authorList>
            <person name="Bogen C."/>
            <person name="Al-Dilaimi A."/>
            <person name="Albersmeier A."/>
            <person name="Wichmann J."/>
            <person name="Grundmann M."/>
            <person name="Rupp O."/>
            <person name="Lauersen K.J."/>
            <person name="Blifernez-Klassen O."/>
            <person name="Kalinowski J."/>
            <person name="Goesmann A."/>
            <person name="Mussgnug J.H."/>
            <person name="Kruse O."/>
        </authorList>
    </citation>
    <scope>NUCLEOTIDE SEQUENCE [LARGE SCALE GENOMIC DNA]</scope>
    <source>
        <strain evidence="2 3">SAG 48.87</strain>
    </source>
</reference>
<dbReference type="OrthoDB" id="27962at2759"/>
<feature type="region of interest" description="Disordered" evidence="1">
    <location>
        <begin position="32"/>
        <end position="52"/>
    </location>
</feature>
<dbReference type="RefSeq" id="XP_013893155.1">
    <property type="nucleotide sequence ID" value="XM_014037701.1"/>
</dbReference>
<evidence type="ECO:0000256" key="1">
    <source>
        <dbReference type="SAM" id="MobiDB-lite"/>
    </source>
</evidence>
<evidence type="ECO:0000313" key="2">
    <source>
        <dbReference type="EMBL" id="KIY94135.1"/>
    </source>
</evidence>
<accession>A0A0D2MGE4</accession>
<dbReference type="EMBL" id="KK104291">
    <property type="protein sequence ID" value="KIY94135.1"/>
    <property type="molecule type" value="Genomic_DNA"/>
</dbReference>
<dbReference type="AlphaFoldDB" id="A0A0D2MGE4"/>
<name>A0A0D2MGE4_9CHLO</name>
<proteinExistence type="predicted"/>
<feature type="compositionally biased region" description="Low complexity" evidence="1">
    <location>
        <begin position="39"/>
        <end position="51"/>
    </location>
</feature>
<sequence>VGQPLVVELRLTNDGPHDAHLQLSIAVMDLSAAPPPGDASPGAAAGGAAASGAGGLDGGHPAGLSGGSGGGGGGGAGGLLLTGGCERVTVAVPCGGGGALRRLGVLPVRPGLYELGLGDVVTAASAAANGRSGGGSGGGDDVYLTQDRLWLL</sequence>
<dbReference type="GeneID" id="25731328"/>
<organism evidence="2 3">
    <name type="scientific">Monoraphidium neglectum</name>
    <dbReference type="NCBI Taxonomy" id="145388"/>
    <lineage>
        <taxon>Eukaryota</taxon>
        <taxon>Viridiplantae</taxon>
        <taxon>Chlorophyta</taxon>
        <taxon>core chlorophytes</taxon>
        <taxon>Chlorophyceae</taxon>
        <taxon>CS clade</taxon>
        <taxon>Sphaeropleales</taxon>
        <taxon>Selenastraceae</taxon>
        <taxon>Monoraphidium</taxon>
    </lineage>
</organism>
<evidence type="ECO:0000313" key="3">
    <source>
        <dbReference type="Proteomes" id="UP000054498"/>
    </source>
</evidence>
<dbReference type="Proteomes" id="UP000054498">
    <property type="component" value="Unassembled WGS sequence"/>
</dbReference>